<evidence type="ECO:0000256" key="4">
    <source>
        <dbReference type="ARBA" id="ARBA00022692"/>
    </source>
</evidence>
<organism evidence="10">
    <name type="scientific">Chthoniobacter flavus</name>
    <dbReference type="NCBI Taxonomy" id="191863"/>
    <lineage>
        <taxon>Bacteria</taxon>
        <taxon>Pseudomonadati</taxon>
        <taxon>Verrucomicrobiota</taxon>
        <taxon>Spartobacteria</taxon>
        <taxon>Chthoniobacterales</taxon>
        <taxon>Chthoniobacteraceae</taxon>
        <taxon>Chthoniobacter</taxon>
    </lineage>
</organism>
<dbReference type="PROSITE" id="PS51779">
    <property type="entry name" value="POTRA"/>
    <property type="match status" value="1"/>
</dbReference>
<keyword evidence="2" id="KW-1003">Cell membrane</keyword>
<dbReference type="PANTHER" id="PTHR35851:SF1">
    <property type="entry name" value="CELL DIVISION PROTEIN FTSQ"/>
    <property type="match status" value="1"/>
</dbReference>
<evidence type="ECO:0000256" key="8">
    <source>
        <dbReference type="SAM" id="Phobius"/>
    </source>
</evidence>
<keyword evidence="3 10" id="KW-0132">Cell division</keyword>
<dbReference type="InterPro" id="IPR013685">
    <property type="entry name" value="POTRA_FtsQ_type"/>
</dbReference>
<reference evidence="10" key="1">
    <citation type="journal article" date="2008" name="J. Bacteriol.">
        <title>Characterization and Evolution of Cell Division and Cell Wall Synthesis Genes in the Bacterial Phyla Verrucomicrobia, Lentisphaerae, Chlamydiae, and Planctomycetes and Phylogenetic Comparison with rRNA Genes .</title>
        <authorList>
            <person name="Pilhofer M."/>
            <person name="Rappl K."/>
            <person name="Eckl C."/>
            <person name="Bauer A.P."/>
            <person name="Ludwig W."/>
            <person name="Schleifer K.H."/>
            <person name="Petroni G."/>
        </authorList>
    </citation>
    <scope>NUCLEOTIDE SEQUENCE</scope>
    <source>
        <strain evidence="10">Ellin428</strain>
    </source>
</reference>
<keyword evidence="6 8" id="KW-0472">Membrane</keyword>
<keyword evidence="5 8" id="KW-1133">Transmembrane helix</keyword>
<dbReference type="InterPro" id="IPR026579">
    <property type="entry name" value="FtsQ"/>
</dbReference>
<sequence length="235" mass="26356">MKIPSNKRISSSRQRKQQHLLDVKLRASTERSRRFRAICGFIFKTVFFVGLIAGSWFGGKEALRRFVWENPDYYLHDINFATDGSLTRDQVLTAANIVEGRNIFTVDLGHAREAIEHLPQVENAVVQRVLPNRINITIGERRPIAWVAAKGDEDPSASDKSFLIDARGVVLRSRVLLPEYYHLPIITGFETGNLVPGKRVNVIEMQSALELIRLNADARASRCATSTSPRATASS</sequence>
<dbReference type="PANTHER" id="PTHR35851">
    <property type="entry name" value="CELL DIVISION PROTEIN FTSQ"/>
    <property type="match status" value="1"/>
</dbReference>
<name>D2N2I3_9BACT</name>
<feature type="transmembrane region" description="Helical" evidence="8">
    <location>
        <begin position="35"/>
        <end position="57"/>
    </location>
</feature>
<dbReference type="AlphaFoldDB" id="D2N2I3"/>
<evidence type="ECO:0000256" key="1">
    <source>
        <dbReference type="ARBA" id="ARBA00004370"/>
    </source>
</evidence>
<evidence type="ECO:0000256" key="7">
    <source>
        <dbReference type="ARBA" id="ARBA00023306"/>
    </source>
</evidence>
<protein>
    <submittedName>
        <fullName evidence="10">Putative cell division protein FtsQ</fullName>
    </submittedName>
</protein>
<proteinExistence type="predicted"/>
<keyword evidence="7" id="KW-0131">Cell cycle</keyword>
<evidence type="ECO:0000256" key="2">
    <source>
        <dbReference type="ARBA" id="ARBA00022475"/>
    </source>
</evidence>
<accession>D2N2I3</accession>
<feature type="domain" description="POTRA" evidence="9">
    <location>
        <begin position="73"/>
        <end position="141"/>
    </location>
</feature>
<dbReference type="Pfam" id="PF08478">
    <property type="entry name" value="POTRA_1"/>
    <property type="match status" value="1"/>
</dbReference>
<evidence type="ECO:0000256" key="5">
    <source>
        <dbReference type="ARBA" id="ARBA00022989"/>
    </source>
</evidence>
<evidence type="ECO:0000313" key="10">
    <source>
        <dbReference type="EMBL" id="CAP18808.1"/>
    </source>
</evidence>
<gene>
    <name evidence="10" type="primary">ftsQ</name>
</gene>
<dbReference type="InterPro" id="IPR034746">
    <property type="entry name" value="POTRA"/>
</dbReference>
<evidence type="ECO:0000259" key="9">
    <source>
        <dbReference type="PROSITE" id="PS51779"/>
    </source>
</evidence>
<dbReference type="GO" id="GO:0016020">
    <property type="term" value="C:membrane"/>
    <property type="evidence" value="ECO:0007669"/>
    <property type="project" value="UniProtKB-SubCell"/>
</dbReference>
<dbReference type="Gene3D" id="3.10.20.310">
    <property type="entry name" value="membrane protein fhac"/>
    <property type="match status" value="1"/>
</dbReference>
<comment type="subcellular location">
    <subcellularLocation>
        <location evidence="1">Membrane</location>
    </subcellularLocation>
</comment>
<evidence type="ECO:0000256" key="3">
    <source>
        <dbReference type="ARBA" id="ARBA00022618"/>
    </source>
</evidence>
<dbReference type="GO" id="GO:0090529">
    <property type="term" value="P:cell septum assembly"/>
    <property type="evidence" value="ECO:0007669"/>
    <property type="project" value="InterPro"/>
</dbReference>
<evidence type="ECO:0000256" key="6">
    <source>
        <dbReference type="ARBA" id="ARBA00023136"/>
    </source>
</evidence>
<keyword evidence="4 8" id="KW-0812">Transmembrane</keyword>
<dbReference type="EMBL" id="AM905294">
    <property type="protein sequence ID" value="CAP18808.1"/>
    <property type="molecule type" value="Genomic_DNA"/>
</dbReference>